<sequence length="201" mass="22468">MSQSRTLLNHSCKSYSAIFLLTICAFLAQCVLTTSSDKQYTEAALHKHHEYSQLEKRPAFFVGSRYGRSSGNTAPATGGAWTSKTRRLIIVPRNDRFFLGSRYGKRSNEYLSPYEQSSLGLDSINASPRYSTSSDTKESKTRTEPIPTEMTMTTISCTYTGISNFYRCSNNNWDALNTIMNHSEGVTLDSSSVASEEFITK</sequence>
<reference evidence="3 4" key="1">
    <citation type="submission" date="2015-08" db="EMBL/GenBank/DDBJ databases">
        <title>Ancestral chromatin configuration constrains chromatin evolution on differentiating sex chromosomes in Drosophila.</title>
        <authorList>
            <person name="Zhou Q."/>
            <person name="Bachtrog D."/>
        </authorList>
    </citation>
    <scope>NUCLEOTIDE SEQUENCE [LARGE SCALE GENOMIC DNA]</scope>
    <source>
        <tissue evidence="3">Whole larvae</tissue>
    </source>
</reference>
<evidence type="ECO:0000256" key="1">
    <source>
        <dbReference type="SAM" id="MobiDB-lite"/>
    </source>
</evidence>
<evidence type="ECO:0000256" key="2">
    <source>
        <dbReference type="SAM" id="SignalP"/>
    </source>
</evidence>
<feature type="compositionally biased region" description="Polar residues" evidence="1">
    <location>
        <begin position="122"/>
        <end position="134"/>
    </location>
</feature>
<proteinExistence type="predicted"/>
<evidence type="ECO:0000313" key="4">
    <source>
        <dbReference type="Proteomes" id="UP000494163"/>
    </source>
</evidence>
<dbReference type="Proteomes" id="UP000494163">
    <property type="component" value="Chromosome 2R"/>
</dbReference>
<evidence type="ECO:0000313" key="3">
    <source>
        <dbReference type="EMBL" id="ALC40682.1"/>
    </source>
</evidence>
<name>A0A0M4ETS0_DROBS</name>
<keyword evidence="4" id="KW-1185">Reference proteome</keyword>
<keyword evidence="2" id="KW-0732">Signal</keyword>
<dbReference type="AlphaFoldDB" id="A0A0M4ETS0"/>
<gene>
    <name evidence="3" type="ORF">Dbus_chr2Rg261</name>
</gene>
<accession>A0A0M4ETS0</accession>
<organism evidence="3 4">
    <name type="scientific">Drosophila busckii</name>
    <name type="common">Fruit fly</name>
    <dbReference type="NCBI Taxonomy" id="30019"/>
    <lineage>
        <taxon>Eukaryota</taxon>
        <taxon>Metazoa</taxon>
        <taxon>Ecdysozoa</taxon>
        <taxon>Arthropoda</taxon>
        <taxon>Hexapoda</taxon>
        <taxon>Insecta</taxon>
        <taxon>Pterygota</taxon>
        <taxon>Neoptera</taxon>
        <taxon>Endopterygota</taxon>
        <taxon>Diptera</taxon>
        <taxon>Brachycera</taxon>
        <taxon>Muscomorpha</taxon>
        <taxon>Ephydroidea</taxon>
        <taxon>Drosophilidae</taxon>
        <taxon>Drosophila</taxon>
    </lineage>
</organism>
<feature type="chain" id="PRO_5005793783" evidence="2">
    <location>
        <begin position="34"/>
        <end position="201"/>
    </location>
</feature>
<dbReference type="EMBL" id="CP012524">
    <property type="protein sequence ID" value="ALC40682.1"/>
    <property type="molecule type" value="Genomic_DNA"/>
</dbReference>
<dbReference type="OMA" id="NFYRCSN"/>
<dbReference type="OrthoDB" id="6350276at2759"/>
<protein>
    <submittedName>
        <fullName evidence="3">RYamide</fullName>
    </submittedName>
</protein>
<feature type="signal peptide" evidence="2">
    <location>
        <begin position="1"/>
        <end position="33"/>
    </location>
</feature>
<feature type="region of interest" description="Disordered" evidence="1">
    <location>
        <begin position="122"/>
        <end position="144"/>
    </location>
</feature>